<keyword evidence="1" id="KW-0732">Signal</keyword>
<accession>A0A1M6VHB1</accession>
<dbReference type="Proteomes" id="UP000184314">
    <property type="component" value="Unassembled WGS sequence"/>
</dbReference>
<dbReference type="AlphaFoldDB" id="A0A1M6VHB1"/>
<dbReference type="EMBL" id="FQZX01000005">
    <property type="protein sequence ID" value="SHK80902.1"/>
    <property type="molecule type" value="Genomic_DNA"/>
</dbReference>
<dbReference type="RefSeq" id="WP_244534079.1">
    <property type="nucleotide sequence ID" value="NZ_FQZX01000005.1"/>
</dbReference>
<dbReference type="PROSITE" id="PS51257">
    <property type="entry name" value="PROKAR_LIPOPROTEIN"/>
    <property type="match status" value="1"/>
</dbReference>
<protein>
    <submittedName>
        <fullName evidence="2">Uncharacterized protein</fullName>
    </submittedName>
</protein>
<evidence type="ECO:0000313" key="2">
    <source>
        <dbReference type="EMBL" id="SHK80902.1"/>
    </source>
</evidence>
<feature type="signal peptide" evidence="1">
    <location>
        <begin position="1"/>
        <end position="21"/>
    </location>
</feature>
<proteinExistence type="predicted"/>
<keyword evidence="3" id="KW-1185">Reference proteome</keyword>
<evidence type="ECO:0000256" key="1">
    <source>
        <dbReference type="SAM" id="SignalP"/>
    </source>
</evidence>
<sequence length="694" mass="73546">MKNFNFLSILMLLLIFASCSDDDNAVSNVIIPESGDIAGGPFTFCVDGVPDMVSGITLNSESTTGSSSTWVITDDQNNILGIPPTLEAVQGVDFDAAGAGTCFIWYLRYEEGLTGLEMGLNTNGFEGSFDLSNSIEVQRNETIAGVLSGGPYEFTVDGKADFVTDISLDSENAIGSNSTFVITDDELNILGLPPTLDAVKEVDFDMAGAGVCLIWYLRYEDELIGAEAGMNAGELKGCFSLSNSIQVTRLDAANAGTISGGPFNFCVDGEVDNVYGITLDSTEANGSNSSWVITDEQGNILGLPPTLEAVEGVNFDGAGAGTCLIWYLRYEGELNGLAVDMNANDLQGNFNLSNSIEVVRSKTEAGVLTGGPYKFYVDGEADYVTNIMLDASEASGTNSTWVITDEELNILGLPPTIDAVKGVNFDAAGVGTCLIWYLRYEDGLEGAAMGNNAADLKGCFDLSNSIEVQRVQGVNAGTLEGGPFSFCVDGEVDNVYGITLDNSNASGTQNTWVITDDQGKILGLPPTLEAVEGVNFDGAGAGTCLIWYARYEGEITGLEVDMNANNITGNFALSNPLTVVRTKPEAGTITGGPFEFIVDETADFVTGISLSNENASGANSSWIITDESGKILGLPPTLADLKSVDFNAAGEGTCFIYYIRYEDGLTGMEPGWTFDEFNGCFDISNNIKVVRKVH</sequence>
<reference evidence="3" key="1">
    <citation type="submission" date="2016-11" db="EMBL/GenBank/DDBJ databases">
        <authorList>
            <person name="Varghese N."/>
            <person name="Submissions S."/>
        </authorList>
    </citation>
    <scope>NUCLEOTIDE SEQUENCE [LARGE SCALE GENOMIC DNA]</scope>
    <source>
        <strain evidence="3">DSM 16478</strain>
    </source>
</reference>
<gene>
    <name evidence="2" type="ORF">SAMN04488007_3890</name>
</gene>
<feature type="chain" id="PRO_5012409829" evidence="1">
    <location>
        <begin position="22"/>
        <end position="694"/>
    </location>
</feature>
<evidence type="ECO:0000313" key="3">
    <source>
        <dbReference type="Proteomes" id="UP000184314"/>
    </source>
</evidence>
<name>A0A1M6VHB1_9FLAO</name>
<organism evidence="2 3">
    <name type="scientific">Maribacter aquivivus</name>
    <dbReference type="NCBI Taxonomy" id="228958"/>
    <lineage>
        <taxon>Bacteria</taxon>
        <taxon>Pseudomonadati</taxon>
        <taxon>Bacteroidota</taxon>
        <taxon>Flavobacteriia</taxon>
        <taxon>Flavobacteriales</taxon>
        <taxon>Flavobacteriaceae</taxon>
        <taxon>Maribacter</taxon>
    </lineage>
</organism>